<organism evidence="1 2">
    <name type="scientific">Mucilaginibacter humi</name>
    <dbReference type="NCBI Taxonomy" id="2732510"/>
    <lineage>
        <taxon>Bacteria</taxon>
        <taxon>Pseudomonadati</taxon>
        <taxon>Bacteroidota</taxon>
        <taxon>Sphingobacteriia</taxon>
        <taxon>Sphingobacteriales</taxon>
        <taxon>Sphingobacteriaceae</taxon>
        <taxon>Mucilaginibacter</taxon>
    </lineage>
</organism>
<keyword evidence="2" id="KW-1185">Reference proteome</keyword>
<name>A0ABX1W5C7_9SPHI</name>
<dbReference type="RefSeq" id="WP_175269481.1">
    <property type="nucleotide sequence ID" value="NZ_JABFCR010000020.1"/>
</dbReference>
<sequence length="51" mass="5964">MFTEKLKEATLANHQQTEKILVGKMKSMRSMQDYIDILTSFYGYFGGLENR</sequence>
<gene>
    <name evidence="1" type="ORF">HK413_05955</name>
</gene>
<proteinExistence type="predicted"/>
<reference evidence="1 2" key="1">
    <citation type="submission" date="2020-05" db="EMBL/GenBank/DDBJ databases">
        <authorList>
            <person name="Khan S.A."/>
            <person name="Jeon C.O."/>
            <person name="Chun B.H."/>
        </authorList>
    </citation>
    <scope>NUCLEOTIDE SEQUENCE [LARGE SCALE GENOMIC DNA]</scope>
    <source>
        <strain evidence="1 2">S1162</strain>
    </source>
</reference>
<evidence type="ECO:0000313" key="2">
    <source>
        <dbReference type="Proteomes" id="UP000566071"/>
    </source>
</evidence>
<dbReference type="InterPro" id="IPR016084">
    <property type="entry name" value="Haem_Oase-like_multi-hlx"/>
</dbReference>
<dbReference type="EMBL" id="JABFCR010000020">
    <property type="protein sequence ID" value="NNU33796.1"/>
    <property type="molecule type" value="Genomic_DNA"/>
</dbReference>
<evidence type="ECO:0008006" key="3">
    <source>
        <dbReference type="Google" id="ProtNLM"/>
    </source>
</evidence>
<dbReference type="Proteomes" id="UP000566071">
    <property type="component" value="Unassembled WGS sequence"/>
</dbReference>
<accession>A0ABX1W5C7</accession>
<dbReference type="Gene3D" id="1.20.910.10">
    <property type="entry name" value="Heme oxygenase-like"/>
    <property type="match status" value="1"/>
</dbReference>
<comment type="caution">
    <text evidence="1">The sequence shown here is derived from an EMBL/GenBank/DDBJ whole genome shotgun (WGS) entry which is preliminary data.</text>
</comment>
<protein>
    <recommendedName>
        <fullName evidence="3">Integrase</fullName>
    </recommendedName>
</protein>
<dbReference type="SUPFAM" id="SSF48613">
    <property type="entry name" value="Heme oxygenase-like"/>
    <property type="match status" value="1"/>
</dbReference>
<evidence type="ECO:0000313" key="1">
    <source>
        <dbReference type="EMBL" id="NNU33796.1"/>
    </source>
</evidence>